<organism evidence="1 2">
    <name type="scientific">Myxacorys almedinensis A</name>
    <dbReference type="NCBI Taxonomy" id="2690445"/>
    <lineage>
        <taxon>Bacteria</taxon>
        <taxon>Bacillati</taxon>
        <taxon>Cyanobacteriota</taxon>
        <taxon>Cyanophyceae</taxon>
        <taxon>Leptolyngbyales</taxon>
        <taxon>Leptolyngbyaceae</taxon>
        <taxon>Myxacorys</taxon>
        <taxon>Myxacorys almedinensis</taxon>
    </lineage>
</organism>
<comment type="caution">
    <text evidence="1">The sequence shown here is derived from an EMBL/GenBank/DDBJ whole genome shotgun (WGS) entry which is preliminary data.</text>
</comment>
<gene>
    <name evidence="1" type="ORF">GS601_10020</name>
</gene>
<name>A0A8J7Z739_9CYAN</name>
<evidence type="ECO:0000313" key="1">
    <source>
        <dbReference type="EMBL" id="NDJ17623.1"/>
    </source>
</evidence>
<dbReference type="EMBL" id="WVIE01000009">
    <property type="protein sequence ID" value="NDJ17623.1"/>
    <property type="molecule type" value="Genomic_DNA"/>
</dbReference>
<evidence type="ECO:0000313" key="2">
    <source>
        <dbReference type="Proteomes" id="UP000646053"/>
    </source>
</evidence>
<sequence>MFRKNSCRKEEDAKLTVFITIPTNLPEIVLVLVMGICRLGCRLPIVVSMRSQQIHGYFFTAKPPTPKAF</sequence>
<reference evidence="1" key="1">
    <citation type="submission" date="2019-12" db="EMBL/GenBank/DDBJ databases">
        <title>High-Quality draft genome sequences of three cyanobacteria isolated from the limestone walls of the Old Cathedral of Coimbra.</title>
        <authorList>
            <person name="Tiago I."/>
            <person name="Soares F."/>
            <person name="Portugal A."/>
        </authorList>
    </citation>
    <scope>NUCLEOTIDE SEQUENCE</scope>
    <source>
        <strain evidence="1">A</strain>
    </source>
</reference>
<keyword evidence="2" id="KW-1185">Reference proteome</keyword>
<accession>A0A8J7Z739</accession>
<proteinExistence type="predicted"/>
<dbReference type="Proteomes" id="UP000646053">
    <property type="component" value="Unassembled WGS sequence"/>
</dbReference>
<protein>
    <submittedName>
        <fullName evidence="1">Uncharacterized protein</fullName>
    </submittedName>
</protein>
<dbReference type="AlphaFoldDB" id="A0A8J7Z739"/>